<keyword evidence="4" id="KW-0804">Transcription</keyword>
<keyword evidence="6" id="KW-0175">Coiled coil</keyword>
<dbReference type="AlphaFoldDB" id="A0A9Q0K9N4"/>
<dbReference type="InterPro" id="IPR044787">
    <property type="entry name" value="HHO5-like"/>
</dbReference>
<name>A0A9Q0K9N4_9MAGN</name>
<evidence type="ECO:0000256" key="4">
    <source>
        <dbReference type="ARBA" id="ARBA00023163"/>
    </source>
</evidence>
<evidence type="ECO:0000256" key="1">
    <source>
        <dbReference type="ARBA" id="ARBA00004123"/>
    </source>
</evidence>
<dbReference type="Gene3D" id="1.10.10.60">
    <property type="entry name" value="Homeodomain-like"/>
    <property type="match status" value="1"/>
</dbReference>
<evidence type="ECO:0000256" key="2">
    <source>
        <dbReference type="ARBA" id="ARBA00023015"/>
    </source>
</evidence>
<evidence type="ECO:0000256" key="3">
    <source>
        <dbReference type="ARBA" id="ARBA00023125"/>
    </source>
</evidence>
<dbReference type="FunFam" id="1.10.10.60:FF:000002">
    <property type="entry name" value="Myb family transcription factor"/>
    <property type="match status" value="1"/>
</dbReference>
<feature type="coiled-coil region" evidence="6">
    <location>
        <begin position="31"/>
        <end position="61"/>
    </location>
</feature>
<gene>
    <name evidence="9" type="ORF">NE237_018317</name>
</gene>
<organism evidence="9 10">
    <name type="scientific">Protea cynaroides</name>
    <dbReference type="NCBI Taxonomy" id="273540"/>
    <lineage>
        <taxon>Eukaryota</taxon>
        <taxon>Viridiplantae</taxon>
        <taxon>Streptophyta</taxon>
        <taxon>Embryophyta</taxon>
        <taxon>Tracheophyta</taxon>
        <taxon>Spermatophyta</taxon>
        <taxon>Magnoliopsida</taxon>
        <taxon>Proteales</taxon>
        <taxon>Proteaceae</taxon>
        <taxon>Protea</taxon>
    </lineage>
</organism>
<protein>
    <recommendedName>
        <fullName evidence="8">HTH myb-type domain-containing protein</fullName>
    </recommendedName>
</protein>
<evidence type="ECO:0000256" key="6">
    <source>
        <dbReference type="SAM" id="Coils"/>
    </source>
</evidence>
<evidence type="ECO:0000259" key="8">
    <source>
        <dbReference type="PROSITE" id="PS51294"/>
    </source>
</evidence>
<evidence type="ECO:0000256" key="5">
    <source>
        <dbReference type="ARBA" id="ARBA00023242"/>
    </source>
</evidence>
<dbReference type="InterPro" id="IPR058673">
    <property type="entry name" value="HHO5-like_N"/>
</dbReference>
<keyword evidence="10" id="KW-1185">Reference proteome</keyword>
<keyword evidence="5" id="KW-0539">Nucleus</keyword>
<dbReference type="GO" id="GO:0003700">
    <property type="term" value="F:DNA-binding transcription factor activity"/>
    <property type="evidence" value="ECO:0007669"/>
    <property type="project" value="InterPro"/>
</dbReference>
<feature type="compositionally biased region" description="Polar residues" evidence="7">
    <location>
        <begin position="342"/>
        <end position="357"/>
    </location>
</feature>
<dbReference type="PANTHER" id="PTHR31003">
    <property type="entry name" value="MYB FAMILY TRANSCRIPTION FACTOR"/>
    <property type="match status" value="1"/>
</dbReference>
<dbReference type="InterPro" id="IPR001005">
    <property type="entry name" value="SANT/Myb"/>
</dbReference>
<dbReference type="SUPFAM" id="SSF46689">
    <property type="entry name" value="Homeodomain-like"/>
    <property type="match status" value="1"/>
</dbReference>
<reference evidence="9" key="1">
    <citation type="journal article" date="2023" name="Plant J.">
        <title>The genome of the king protea, Protea cynaroides.</title>
        <authorList>
            <person name="Chang J."/>
            <person name="Duong T.A."/>
            <person name="Schoeman C."/>
            <person name="Ma X."/>
            <person name="Roodt D."/>
            <person name="Barker N."/>
            <person name="Li Z."/>
            <person name="Van de Peer Y."/>
            <person name="Mizrachi E."/>
        </authorList>
    </citation>
    <scope>NUCLEOTIDE SEQUENCE</scope>
    <source>
        <tissue evidence="9">Young leaves</tissue>
    </source>
</reference>
<dbReference type="PANTHER" id="PTHR31003:SF3">
    <property type="entry name" value="HOMEODOMAIN-LIKE SUPERFAMILY PROTEIN-RELATED"/>
    <property type="match status" value="1"/>
</dbReference>
<dbReference type="InterPro" id="IPR017930">
    <property type="entry name" value="Myb_dom"/>
</dbReference>
<dbReference type="EMBL" id="JAMYWD010000007">
    <property type="protein sequence ID" value="KAJ4966468.1"/>
    <property type="molecule type" value="Genomic_DNA"/>
</dbReference>
<dbReference type="OrthoDB" id="1908613at2759"/>
<dbReference type="Pfam" id="PF26575">
    <property type="entry name" value="HHO5_N"/>
    <property type="match status" value="1"/>
</dbReference>
<evidence type="ECO:0000256" key="7">
    <source>
        <dbReference type="SAM" id="MobiDB-lite"/>
    </source>
</evidence>
<accession>A0A9Q0K9N4</accession>
<comment type="subcellular location">
    <subcellularLocation>
        <location evidence="1">Nucleus</location>
    </subcellularLocation>
</comment>
<sequence>MGTVSPDLSLDFNRSYIPKTITSFLRVLSTIGDVSERLSKLDEYVKRLEDEMRKIDAFKRELPLCMLLLNDAIKALKEETMHCRASDVRPVIEEFIPLKRNSDDDGGVKKEKDCRDKKNWMSSVQLWSTNDCSNADLKSVTDVKERAEEDDKCATTENPFQSCKYKNGERGGAFMPFKGCIGFPARPMKEEKDEERRSCPLSGLSLLTPGLKTPATEASLGVNSKKTVGSPSSVNAQSNLQTTTMILQHQQQQQPSRKQRRCWSPELHRRFINALQQLGGSQVATPKQIRELMKVDGLTNDEVKSHLQKYRLHTRRAPSTGTPENHPVVLLGGLWMHEDQYGATSKPCTSQSGSPQGPLQLAGTAGGISTTGGESMEDEEDGKSESYSWKGHLHKSGEDDE</sequence>
<comment type="caution">
    <text evidence="9">The sequence shown here is derived from an EMBL/GenBank/DDBJ whole genome shotgun (WGS) entry which is preliminary data.</text>
</comment>
<dbReference type="Pfam" id="PF00249">
    <property type="entry name" value="Myb_DNA-binding"/>
    <property type="match status" value="1"/>
</dbReference>
<keyword evidence="3" id="KW-0238">DNA-binding</keyword>
<dbReference type="GO" id="GO:0005634">
    <property type="term" value="C:nucleus"/>
    <property type="evidence" value="ECO:0007669"/>
    <property type="project" value="UniProtKB-SubCell"/>
</dbReference>
<evidence type="ECO:0000313" key="9">
    <source>
        <dbReference type="EMBL" id="KAJ4966468.1"/>
    </source>
</evidence>
<feature type="domain" description="HTH myb-type" evidence="8">
    <location>
        <begin position="257"/>
        <end position="315"/>
    </location>
</feature>
<dbReference type="PROSITE" id="PS51294">
    <property type="entry name" value="HTH_MYB"/>
    <property type="match status" value="1"/>
</dbReference>
<dbReference type="Proteomes" id="UP001141806">
    <property type="component" value="Unassembled WGS sequence"/>
</dbReference>
<dbReference type="InterPro" id="IPR009057">
    <property type="entry name" value="Homeodomain-like_sf"/>
</dbReference>
<evidence type="ECO:0000313" key="10">
    <source>
        <dbReference type="Proteomes" id="UP001141806"/>
    </source>
</evidence>
<dbReference type="NCBIfam" id="TIGR01557">
    <property type="entry name" value="myb_SHAQKYF"/>
    <property type="match status" value="1"/>
</dbReference>
<dbReference type="InterPro" id="IPR006447">
    <property type="entry name" value="Myb_dom_plants"/>
</dbReference>
<keyword evidence="2" id="KW-0805">Transcription regulation</keyword>
<feature type="region of interest" description="Disordered" evidence="7">
    <location>
        <begin position="342"/>
        <end position="401"/>
    </location>
</feature>
<dbReference type="GO" id="GO:0003677">
    <property type="term" value="F:DNA binding"/>
    <property type="evidence" value="ECO:0007669"/>
    <property type="project" value="UniProtKB-KW"/>
</dbReference>
<proteinExistence type="predicted"/>